<evidence type="ECO:0000313" key="2">
    <source>
        <dbReference type="EMBL" id="KKK43172.1"/>
    </source>
</evidence>
<feature type="domain" description="Transposase DDE" evidence="1">
    <location>
        <begin position="15"/>
        <end position="126"/>
    </location>
</feature>
<dbReference type="EMBL" id="LAZR01070268">
    <property type="protein sequence ID" value="KKK43172.1"/>
    <property type="molecule type" value="Genomic_DNA"/>
</dbReference>
<dbReference type="Pfam" id="PF13751">
    <property type="entry name" value="DDE_Tnp_1_6"/>
    <property type="match status" value="1"/>
</dbReference>
<gene>
    <name evidence="2" type="ORF">LCGC14_3168810</name>
</gene>
<accession>A0A0F8VFL2</accession>
<reference evidence="2" key="1">
    <citation type="journal article" date="2015" name="Nature">
        <title>Complex archaea that bridge the gap between prokaryotes and eukaryotes.</title>
        <authorList>
            <person name="Spang A."/>
            <person name="Saw J.H."/>
            <person name="Jorgensen S.L."/>
            <person name="Zaremba-Niedzwiedzka K."/>
            <person name="Martijn J."/>
            <person name="Lind A.E."/>
            <person name="van Eijk R."/>
            <person name="Schleper C."/>
            <person name="Guy L."/>
            <person name="Ettema T.J."/>
        </authorList>
    </citation>
    <scope>NUCLEOTIDE SEQUENCE</scope>
</reference>
<sequence length="192" mass="22422">IEQTDHLPETYTVECPHQQATSTPTKKRHKAQFDLNKCAECPLKANCQIFKNNGRYYFTHEDYLLNKRNLNIITIPKERRKIRPNIEATMKEFKTRTPGGKIKVRGLFKTSLFAYSVGIAINFGRIYRYITVNNIDNDLINNGFSAMINIFVKIFAQNHFSNFITRIFEYFGELSNRSPNMRFSATLNFEGF</sequence>
<dbReference type="AlphaFoldDB" id="A0A0F8VFL2"/>
<name>A0A0F8VFL2_9ZZZZ</name>
<protein>
    <recommendedName>
        <fullName evidence="1">Transposase DDE domain-containing protein</fullName>
    </recommendedName>
</protein>
<feature type="non-terminal residue" evidence="2">
    <location>
        <position position="1"/>
    </location>
</feature>
<dbReference type="InterPro" id="IPR025668">
    <property type="entry name" value="Tnp_DDE_dom"/>
</dbReference>
<organism evidence="2">
    <name type="scientific">marine sediment metagenome</name>
    <dbReference type="NCBI Taxonomy" id="412755"/>
    <lineage>
        <taxon>unclassified sequences</taxon>
        <taxon>metagenomes</taxon>
        <taxon>ecological metagenomes</taxon>
    </lineage>
</organism>
<evidence type="ECO:0000259" key="1">
    <source>
        <dbReference type="Pfam" id="PF13751"/>
    </source>
</evidence>
<comment type="caution">
    <text evidence="2">The sequence shown here is derived from an EMBL/GenBank/DDBJ whole genome shotgun (WGS) entry which is preliminary data.</text>
</comment>
<proteinExistence type="predicted"/>